<dbReference type="GO" id="GO:0003682">
    <property type="term" value="F:chromatin binding"/>
    <property type="evidence" value="ECO:0007669"/>
    <property type="project" value="TreeGrafter"/>
</dbReference>
<comment type="subcellular location">
    <subcellularLocation>
        <location evidence="1">Nucleus</location>
    </subcellularLocation>
</comment>
<feature type="compositionally biased region" description="Basic and acidic residues" evidence="4">
    <location>
        <begin position="42"/>
        <end position="67"/>
    </location>
</feature>
<feature type="region of interest" description="Disordered" evidence="4">
    <location>
        <begin position="497"/>
        <end position="532"/>
    </location>
</feature>
<feature type="compositionally biased region" description="Low complexity" evidence="4">
    <location>
        <begin position="513"/>
        <end position="522"/>
    </location>
</feature>
<comment type="similarity">
    <text evidence="2">Belongs to the PAF1 family.</text>
</comment>
<proteinExistence type="inferred from homology"/>
<dbReference type="GO" id="GO:0016593">
    <property type="term" value="C:Cdc73/Paf1 complex"/>
    <property type="evidence" value="ECO:0007669"/>
    <property type="project" value="InterPro"/>
</dbReference>
<dbReference type="AlphaFoldDB" id="A0A7S1Z3V7"/>
<dbReference type="GO" id="GO:0000993">
    <property type="term" value="F:RNA polymerase II complex binding"/>
    <property type="evidence" value="ECO:0007669"/>
    <property type="project" value="TreeGrafter"/>
</dbReference>
<keyword evidence="3" id="KW-0539">Nucleus</keyword>
<evidence type="ECO:0000256" key="1">
    <source>
        <dbReference type="ARBA" id="ARBA00004123"/>
    </source>
</evidence>
<gene>
    <name evidence="5" type="ORF">DBRI1063_LOCUS9746</name>
</gene>
<feature type="compositionally biased region" description="Basic and acidic residues" evidence="4">
    <location>
        <begin position="25"/>
        <end position="34"/>
    </location>
</feature>
<feature type="compositionally biased region" description="Basic and acidic residues" evidence="4">
    <location>
        <begin position="177"/>
        <end position="187"/>
    </location>
</feature>
<organism evidence="5">
    <name type="scientific">Ditylum brightwellii</name>
    <dbReference type="NCBI Taxonomy" id="49249"/>
    <lineage>
        <taxon>Eukaryota</taxon>
        <taxon>Sar</taxon>
        <taxon>Stramenopiles</taxon>
        <taxon>Ochrophyta</taxon>
        <taxon>Bacillariophyta</taxon>
        <taxon>Mediophyceae</taxon>
        <taxon>Lithodesmiophycidae</taxon>
        <taxon>Lithodesmiales</taxon>
        <taxon>Lithodesmiaceae</taxon>
        <taxon>Ditylum</taxon>
    </lineage>
</organism>
<accession>A0A7S1Z3V7</accession>
<dbReference type="Pfam" id="PF03985">
    <property type="entry name" value="Paf1"/>
    <property type="match status" value="1"/>
</dbReference>
<sequence length="532" mass="59314">MEDDDARHRREEAERRARRKAASRSKSESQLEKDRKRKEHAKRVLEQQNKKRATEKSSRKSPTKETDDAGGSSVFQSMFTRRAEGFLIDLNFRNAPPRPPVGPCFVGLGLDGELTDNWTRYRPSNAVEANYTWKLHTEPDLGVPLAPSAMDLEGCYADPLSAKKKKTGYEDEEEETVEKKAGPPKLHPDDAALISWTGSLGDTAAEQLQKRRERARAAARLQGIHGKNQPTATPGAIAPSNIRRARNNHTSRVLDEKAQFWMKKTTYLTNDASRSVHKFTSLAQTKRKNAQEVETKLKQSRNDADSIARGFDIMHSIATMKHPTKKNVTPVFDAEFLPDATTWGHTFTHVVLDAPPKKVPGTYEVVPSMAQLEHAYVADVQKAKQQAGMVANILVPEDIKSCQSADPTLYEVAQQYDLDVFPLKDEYTPHVNFVLMVDESKGVVTYHPVQSRVQLSMGRPPSNEAGAVIEKRALEESDVKEMEMRVAEVDLDLAKKYGLQDEEEEGRSSRFPAAAAGSGSSSEDSDNEDAGF</sequence>
<evidence type="ECO:0000256" key="3">
    <source>
        <dbReference type="ARBA" id="ARBA00023242"/>
    </source>
</evidence>
<feature type="region of interest" description="Disordered" evidence="4">
    <location>
        <begin position="1"/>
        <end position="74"/>
    </location>
</feature>
<dbReference type="GO" id="GO:0006368">
    <property type="term" value="P:transcription elongation by RNA polymerase II"/>
    <property type="evidence" value="ECO:0007669"/>
    <property type="project" value="InterPro"/>
</dbReference>
<dbReference type="PANTHER" id="PTHR23188">
    <property type="entry name" value="RNA POLYMERASE II-ASSOCIATED FACTOR 1 HOMOLOG"/>
    <property type="match status" value="1"/>
</dbReference>
<evidence type="ECO:0000256" key="4">
    <source>
        <dbReference type="SAM" id="MobiDB-lite"/>
    </source>
</evidence>
<dbReference type="InterPro" id="IPR007133">
    <property type="entry name" value="RNA_pol_II-assoc_Paf1"/>
</dbReference>
<feature type="compositionally biased region" description="Basic and acidic residues" evidence="4">
    <location>
        <begin position="1"/>
        <end position="15"/>
    </location>
</feature>
<evidence type="ECO:0000256" key="2">
    <source>
        <dbReference type="ARBA" id="ARBA00007560"/>
    </source>
</evidence>
<dbReference type="EMBL" id="HBGN01015209">
    <property type="protein sequence ID" value="CAD9327532.1"/>
    <property type="molecule type" value="Transcribed_RNA"/>
</dbReference>
<feature type="compositionally biased region" description="Acidic residues" evidence="4">
    <location>
        <begin position="523"/>
        <end position="532"/>
    </location>
</feature>
<feature type="region of interest" description="Disordered" evidence="4">
    <location>
        <begin position="164"/>
        <end position="187"/>
    </location>
</feature>
<name>A0A7S1Z3V7_9STRA</name>
<protein>
    <submittedName>
        <fullName evidence="5">Uncharacterized protein</fullName>
    </submittedName>
</protein>
<reference evidence="5" key="1">
    <citation type="submission" date="2021-01" db="EMBL/GenBank/DDBJ databases">
        <authorList>
            <person name="Corre E."/>
            <person name="Pelletier E."/>
            <person name="Niang G."/>
            <person name="Scheremetjew M."/>
            <person name="Finn R."/>
            <person name="Kale V."/>
            <person name="Holt S."/>
            <person name="Cochrane G."/>
            <person name="Meng A."/>
            <person name="Brown T."/>
            <person name="Cohen L."/>
        </authorList>
    </citation>
    <scope>NUCLEOTIDE SEQUENCE</scope>
    <source>
        <strain evidence="5">Pop2</strain>
    </source>
</reference>
<dbReference type="PANTHER" id="PTHR23188:SF12">
    <property type="entry name" value="RNA POLYMERASE II-ASSOCIATED FACTOR 1 HOMOLOG"/>
    <property type="match status" value="1"/>
</dbReference>
<evidence type="ECO:0000313" key="5">
    <source>
        <dbReference type="EMBL" id="CAD9327532.1"/>
    </source>
</evidence>